<keyword evidence="8" id="KW-0732">Signal</keyword>
<dbReference type="PANTHER" id="PTHR30570">
    <property type="entry name" value="PERIPLASMIC PHOSPHATE BINDING COMPONENT OF PHOSPHATE ABC TRANSPORTER"/>
    <property type="match status" value="1"/>
</dbReference>
<evidence type="ECO:0000313" key="13">
    <source>
        <dbReference type="EMBL" id="OIM21760.1"/>
    </source>
</evidence>
<reference evidence="13 14" key="1">
    <citation type="journal article" date="2016" name="BMC Genomics">
        <title>Consensus pan-genome assembly of the specialised wine bacterium Oenococcus oeni.</title>
        <authorList>
            <person name="Sternes P.R."/>
            <person name="Borneman A.R."/>
        </authorList>
    </citation>
    <scope>NUCLEOTIDE SEQUENCE [LARGE SCALE GENOMIC DNA]</scope>
    <source>
        <strain evidence="13 14">AWRIB661</strain>
    </source>
</reference>
<keyword evidence="5 12" id="KW-0813">Transport</keyword>
<dbReference type="PANTHER" id="PTHR30570:SF4">
    <property type="entry name" value="PHOSPHATE-BINDING PROTEIN PSTS 1"/>
    <property type="match status" value="1"/>
</dbReference>
<evidence type="ECO:0000256" key="4">
    <source>
        <dbReference type="ARBA" id="ARBA00011529"/>
    </source>
</evidence>
<accession>A0A483BPS9</accession>
<evidence type="ECO:0000256" key="10">
    <source>
        <dbReference type="ARBA" id="ARBA00023139"/>
    </source>
</evidence>
<evidence type="ECO:0000256" key="2">
    <source>
        <dbReference type="ARBA" id="ARBA00004193"/>
    </source>
</evidence>
<comment type="similarity">
    <text evidence="3 12">Belongs to the PstS family.</text>
</comment>
<keyword evidence="11 12" id="KW-0449">Lipoprotein</keyword>
<evidence type="ECO:0000256" key="9">
    <source>
        <dbReference type="ARBA" id="ARBA00023136"/>
    </source>
</evidence>
<evidence type="ECO:0000256" key="8">
    <source>
        <dbReference type="ARBA" id="ARBA00022729"/>
    </source>
</evidence>
<gene>
    <name evidence="13" type="ORF">ATX59_02630</name>
</gene>
<evidence type="ECO:0000256" key="1">
    <source>
        <dbReference type="ARBA" id="ARBA00002841"/>
    </source>
</evidence>
<dbReference type="SUPFAM" id="SSF53850">
    <property type="entry name" value="Periplasmic binding protein-like II"/>
    <property type="match status" value="1"/>
</dbReference>
<keyword evidence="7 12" id="KW-0592">Phosphate transport</keyword>
<dbReference type="CDD" id="cd13653">
    <property type="entry name" value="PBP2_phosphate_like_1"/>
    <property type="match status" value="1"/>
</dbReference>
<dbReference type="EMBL" id="MLOK01000026">
    <property type="protein sequence ID" value="OIM21760.1"/>
    <property type="molecule type" value="Genomic_DNA"/>
</dbReference>
<comment type="caution">
    <text evidence="13">The sequence shown here is derived from an EMBL/GenBank/DDBJ whole genome shotgun (WGS) entry which is preliminary data.</text>
</comment>
<dbReference type="RefSeq" id="WP_071419079.1">
    <property type="nucleotide sequence ID" value="NZ_MLKQ01000083.1"/>
</dbReference>
<name>A0A483BPS9_OENOE</name>
<dbReference type="NCBIfam" id="TIGR02136">
    <property type="entry name" value="ptsS_2"/>
    <property type="match status" value="1"/>
</dbReference>
<keyword evidence="9" id="KW-0472">Membrane</keyword>
<proteinExistence type="inferred from homology"/>
<dbReference type="AlphaFoldDB" id="A0A483BPS9"/>
<dbReference type="InterPro" id="IPR011862">
    <property type="entry name" value="Phos-bd"/>
</dbReference>
<evidence type="ECO:0000256" key="3">
    <source>
        <dbReference type="ARBA" id="ARBA00008725"/>
    </source>
</evidence>
<dbReference type="Pfam" id="PF12849">
    <property type="entry name" value="PBP_like_2"/>
    <property type="match status" value="1"/>
</dbReference>
<sequence>MKKNLIRIGIILIAVLALYYGSTHRGLTSNTVSSTHATTKNILIVGSTALQPLVEKASSMYEKENPNTSISVQGGGSGAGLTQVQAGSVQIGDSDIFASQEEGIKPSKIVDHKVAVVGIAPVVNKDINVSNLSMKQLRAIFTGKITNWKDVGGPDMAITVVNRSSGSGTRTVFEDSVLKGETAVKAQEQDSNGTVQKIISSTPGSISYLASGYISGKNLRAVKVDNVSLTTENIENNKWKIWGYEHMYTHGKAEGQTASFIKYFKSKKVQNGIVKELGYIPLAGMKVDKNSQGKVTSK</sequence>
<evidence type="ECO:0000313" key="14">
    <source>
        <dbReference type="Proteomes" id="UP000181728"/>
    </source>
</evidence>
<evidence type="ECO:0000256" key="5">
    <source>
        <dbReference type="ARBA" id="ARBA00022448"/>
    </source>
</evidence>
<evidence type="ECO:0000256" key="7">
    <source>
        <dbReference type="ARBA" id="ARBA00022592"/>
    </source>
</evidence>
<dbReference type="Gene3D" id="3.40.190.10">
    <property type="entry name" value="Periplasmic binding protein-like II"/>
    <property type="match status" value="2"/>
</dbReference>
<dbReference type="InterPro" id="IPR024370">
    <property type="entry name" value="PBP_domain"/>
</dbReference>
<evidence type="ECO:0000256" key="6">
    <source>
        <dbReference type="ARBA" id="ARBA00022475"/>
    </source>
</evidence>
<evidence type="ECO:0000256" key="12">
    <source>
        <dbReference type="RuleBase" id="RU367119"/>
    </source>
</evidence>
<dbReference type="InterPro" id="IPR050811">
    <property type="entry name" value="Phosphate_ABC_transporter"/>
</dbReference>
<dbReference type="Proteomes" id="UP000181728">
    <property type="component" value="Unassembled WGS sequence"/>
</dbReference>
<keyword evidence="6 12" id="KW-1003">Cell membrane</keyword>
<comment type="subunit">
    <text evidence="4 12">The complex is composed of two ATP-binding proteins (PstB), two transmembrane proteins (PstC and PstA) and a solute-binding protein (PstS).</text>
</comment>
<comment type="function">
    <text evidence="1">Part of the ABC transporter complex PstSACB involved in phosphate import.</text>
</comment>
<evidence type="ECO:0000256" key="11">
    <source>
        <dbReference type="ARBA" id="ARBA00023288"/>
    </source>
</evidence>
<protein>
    <recommendedName>
        <fullName evidence="12">Phosphate-binding protein</fullName>
    </recommendedName>
</protein>
<organism evidence="13 14">
    <name type="scientific">Oenococcus oeni</name>
    <name type="common">Leuconostoc oenos</name>
    <dbReference type="NCBI Taxonomy" id="1247"/>
    <lineage>
        <taxon>Bacteria</taxon>
        <taxon>Bacillati</taxon>
        <taxon>Bacillota</taxon>
        <taxon>Bacilli</taxon>
        <taxon>Lactobacillales</taxon>
        <taxon>Lactobacillaceae</taxon>
        <taxon>Oenococcus</taxon>
    </lineage>
</organism>
<keyword evidence="10 12" id="KW-0564">Palmitate</keyword>
<dbReference type="GO" id="GO:0042301">
    <property type="term" value="F:phosphate ion binding"/>
    <property type="evidence" value="ECO:0007669"/>
    <property type="project" value="UniProtKB-UniRule"/>
</dbReference>
<dbReference type="GO" id="GO:0005886">
    <property type="term" value="C:plasma membrane"/>
    <property type="evidence" value="ECO:0007669"/>
    <property type="project" value="UniProtKB-SubCell"/>
</dbReference>
<comment type="function">
    <text evidence="12">Involved in the system for phosphate transport across the cytoplasmic membrane.</text>
</comment>
<comment type="subcellular location">
    <subcellularLocation>
        <location evidence="2 12">Cell membrane</location>
        <topology evidence="2 12">Lipid-anchor</topology>
    </subcellularLocation>
</comment>
<dbReference type="GO" id="GO:0006817">
    <property type="term" value="P:phosphate ion transport"/>
    <property type="evidence" value="ECO:0007669"/>
    <property type="project" value="UniProtKB-UniRule"/>
</dbReference>